<dbReference type="Proteomes" id="UP001500571">
    <property type="component" value="Unassembled WGS sequence"/>
</dbReference>
<accession>A0ABN2RVF1</accession>
<proteinExistence type="predicted"/>
<feature type="domain" description="Purine catabolism PurC-like" evidence="1">
    <location>
        <begin position="32"/>
        <end position="128"/>
    </location>
</feature>
<reference evidence="3 4" key="1">
    <citation type="journal article" date="2019" name="Int. J. Syst. Evol. Microbiol.">
        <title>The Global Catalogue of Microorganisms (GCM) 10K type strain sequencing project: providing services to taxonomists for standard genome sequencing and annotation.</title>
        <authorList>
            <consortium name="The Broad Institute Genomics Platform"/>
            <consortium name="The Broad Institute Genome Sequencing Center for Infectious Disease"/>
            <person name="Wu L."/>
            <person name="Ma J."/>
        </authorList>
    </citation>
    <scope>NUCLEOTIDE SEQUENCE [LARGE SCALE GENOMIC DNA]</scope>
    <source>
        <strain evidence="3 4">JCM 15309</strain>
    </source>
</reference>
<dbReference type="PANTHER" id="PTHR33744">
    <property type="entry name" value="CARBOHYDRATE DIACID REGULATOR"/>
    <property type="match status" value="1"/>
</dbReference>
<dbReference type="InterPro" id="IPR025736">
    <property type="entry name" value="PucR_C-HTH_dom"/>
</dbReference>
<dbReference type="Gene3D" id="1.10.10.2840">
    <property type="entry name" value="PucR C-terminal helix-turn-helix domain"/>
    <property type="match status" value="1"/>
</dbReference>
<dbReference type="InterPro" id="IPR051448">
    <property type="entry name" value="CdaR-like_regulators"/>
</dbReference>
<keyword evidence="4" id="KW-1185">Reference proteome</keyword>
<dbReference type="Pfam" id="PF07905">
    <property type="entry name" value="PucR"/>
    <property type="match status" value="1"/>
</dbReference>
<feature type="domain" description="PucR C-terminal helix-turn-helix" evidence="2">
    <location>
        <begin position="451"/>
        <end position="506"/>
    </location>
</feature>
<dbReference type="Pfam" id="PF13556">
    <property type="entry name" value="HTH_30"/>
    <property type="match status" value="1"/>
</dbReference>
<dbReference type="EMBL" id="BAAAPB010000005">
    <property type="protein sequence ID" value="GAA1975456.1"/>
    <property type="molecule type" value="Genomic_DNA"/>
</dbReference>
<name>A0ABN2RVF1_9ACTN</name>
<evidence type="ECO:0000313" key="4">
    <source>
        <dbReference type="Proteomes" id="UP001500571"/>
    </source>
</evidence>
<dbReference type="InterPro" id="IPR042070">
    <property type="entry name" value="PucR_C-HTH_sf"/>
</dbReference>
<evidence type="ECO:0000313" key="3">
    <source>
        <dbReference type="EMBL" id="GAA1975456.1"/>
    </source>
</evidence>
<dbReference type="InterPro" id="IPR012914">
    <property type="entry name" value="PucR_dom"/>
</dbReference>
<organism evidence="3 4">
    <name type="scientific">Nocardioides panacihumi</name>
    <dbReference type="NCBI Taxonomy" id="400774"/>
    <lineage>
        <taxon>Bacteria</taxon>
        <taxon>Bacillati</taxon>
        <taxon>Actinomycetota</taxon>
        <taxon>Actinomycetes</taxon>
        <taxon>Propionibacteriales</taxon>
        <taxon>Nocardioidaceae</taxon>
        <taxon>Nocardioides</taxon>
    </lineage>
</organism>
<evidence type="ECO:0000259" key="1">
    <source>
        <dbReference type="Pfam" id="PF07905"/>
    </source>
</evidence>
<dbReference type="RefSeq" id="WP_344048118.1">
    <property type="nucleotide sequence ID" value="NZ_BAAAPB010000005.1"/>
</dbReference>
<comment type="caution">
    <text evidence="3">The sequence shown here is derived from an EMBL/GenBank/DDBJ whole genome shotgun (WGS) entry which is preliminary data.</text>
</comment>
<evidence type="ECO:0000259" key="2">
    <source>
        <dbReference type="Pfam" id="PF13556"/>
    </source>
</evidence>
<dbReference type="PANTHER" id="PTHR33744:SF7">
    <property type="entry name" value="PUCR FAMILY TRANSCRIPTIONAL REGULATOR"/>
    <property type="match status" value="1"/>
</dbReference>
<gene>
    <name evidence="3" type="ORF">GCM10009798_40910</name>
</gene>
<protein>
    <submittedName>
        <fullName evidence="3">PucR family transcriptional regulator</fullName>
    </submittedName>
</protein>
<sequence>MYDDLGLAVPLSEVMADADLGLEQVGGPTDDVLVHSVGTTELSDPAPYVMPGELLLTSGMGLPAGRAQLGVYVARLAEVGIAAIGIGIQPVLDEVPPQLVHACEQHGLRLLRLPPRTPFAAVSQSFSHAMARRAQGEFEREAQAQGALVGAAGGADPIRGIVRQLARWIDSSVVLMDPEGNQLAVGGRAQPAPVLQIMREHAATLQHADSDHAAAAAFGTRLHVRLHAVPTGSAAGSRLILGVAGGEAPTLSQRRTIASCLWLLAVLVSPRYTLDARVEGIGALVRLLSGTAGADLDAMLRRGAGAAGEHWVVVRGRTAVLAHSPRARDTSVDVATLRTLLRTPYLDVRGNQLTALIPCRADTPPTPPADADRLGWILGYSAPTSFDALSGARAQADRALTKAISRDQPAHVHREARMTLDALADAAERPAFARSVLAPLGDPEVEPARSLISTLHLWLGSHGSSDRTARALEIHRNTVRNRLAQLSAALEVDLDDPDTRATLWLATSWLGSPGGS</sequence>